<evidence type="ECO:0000256" key="1">
    <source>
        <dbReference type="ARBA" id="ARBA00004141"/>
    </source>
</evidence>
<evidence type="ECO:0000256" key="4">
    <source>
        <dbReference type="ARBA" id="ARBA00022989"/>
    </source>
</evidence>
<keyword evidence="10" id="KW-1185">Reference proteome</keyword>
<evidence type="ECO:0000256" key="7">
    <source>
        <dbReference type="SAM" id="Phobius"/>
    </source>
</evidence>
<feature type="domain" description="ResB-like" evidence="8">
    <location>
        <begin position="567"/>
        <end position="635"/>
    </location>
</feature>
<keyword evidence="5 7" id="KW-0472">Membrane</keyword>
<evidence type="ECO:0000256" key="2">
    <source>
        <dbReference type="ARBA" id="ARBA00022692"/>
    </source>
</evidence>
<evidence type="ECO:0000313" key="10">
    <source>
        <dbReference type="Proteomes" id="UP001216907"/>
    </source>
</evidence>
<accession>A0ABT6F539</accession>
<feature type="region of interest" description="Disordered" evidence="6">
    <location>
        <begin position="696"/>
        <end position="721"/>
    </location>
</feature>
<dbReference type="EMBL" id="JARRAG010000001">
    <property type="protein sequence ID" value="MDG3002692.1"/>
    <property type="molecule type" value="Genomic_DNA"/>
</dbReference>
<keyword evidence="3" id="KW-0201">Cytochrome c-type biogenesis</keyword>
<evidence type="ECO:0000313" key="9">
    <source>
        <dbReference type="EMBL" id="MDG3002692.1"/>
    </source>
</evidence>
<dbReference type="Pfam" id="PF05140">
    <property type="entry name" value="ResB"/>
    <property type="match status" value="1"/>
</dbReference>
<feature type="transmembrane region" description="Helical" evidence="7">
    <location>
        <begin position="72"/>
        <end position="94"/>
    </location>
</feature>
<comment type="subcellular location">
    <subcellularLocation>
        <location evidence="1">Membrane</location>
        <topology evidence="1">Multi-pass membrane protein</topology>
    </subcellularLocation>
</comment>
<feature type="transmembrane region" description="Helical" evidence="7">
    <location>
        <begin position="106"/>
        <end position="125"/>
    </location>
</feature>
<protein>
    <submittedName>
        <fullName evidence="9">Cytochrome c biogenesis protein ResB</fullName>
    </submittedName>
</protein>
<feature type="transmembrane region" description="Helical" evidence="7">
    <location>
        <begin position="664"/>
        <end position="682"/>
    </location>
</feature>
<dbReference type="Proteomes" id="UP001216907">
    <property type="component" value="Unassembled WGS sequence"/>
</dbReference>
<keyword evidence="2 7" id="KW-0812">Transmembrane</keyword>
<evidence type="ECO:0000256" key="5">
    <source>
        <dbReference type="ARBA" id="ARBA00023136"/>
    </source>
</evidence>
<evidence type="ECO:0000256" key="6">
    <source>
        <dbReference type="SAM" id="MobiDB-lite"/>
    </source>
</evidence>
<gene>
    <name evidence="9" type="ORF">PZE19_02735</name>
</gene>
<sequence>MATATKKSSGPPPATPGAKASFGGRALAAIDEVYKFLASLKLAVISISSLAASLAFATWFESTYGTKAAQAFVYKSAGFSILLAFLAINIFCAASIRFPWKKRQTGFVVTHAGLLILILGSYVHFRSGDEGMVGMLEGETRSEMLRTDAPMFRLREVDPHNQETTASFAMPFDESGPFPWGGGQPRIRNIFDLALNRLTGGRYPIVRDEADVLSKPADPFKLVVKRYLPASTPDTLHEADPSGQPMARLLLQFKAPGMPESRLANADESDQWFKLDRRFYRTARSDGMPALVSFASVDRADYVDDFLKPPLDKSTTGVARFRYTGRDGKPRVFDFVLDTPADKKVPLPDSDLTVSLQKLAHFPTGEAGLAKVVGEESIPIAVFDVGKGEGSVVEHVAMGAMPMFPNVIPRPAVDGGKPPEALAAVHLMIPPDLDPKTSGRFGQVDVLAGPDQKLYYRVFGRAKDGKPELRTSGPIAPGKWVDAFGGGAAAMSINFQVADYLPAGVEKRIFRPLFLQGNQMDEAVPACLVELTVDGKTEEVWIQRSESLEAPTFRPVPVGSRPFEIAYDVDRKPLGFDLKLEDFEVGFEPGTEQATKFVSQVKVEDPAQGVKGREHTISMNEPMTHRGYTFYQMRYSPIVDPRTQQRTGQFQSVFQVGSNPGRPIIYAGSLLVVLGTFLQFYMRAGLFTDGGRREREQAAKKAGLPTPVEPAGPAKAEEDIL</sequence>
<dbReference type="PANTHER" id="PTHR31566">
    <property type="entry name" value="CYTOCHROME C BIOGENESIS PROTEIN CCS1, CHLOROPLASTIC"/>
    <property type="match status" value="1"/>
</dbReference>
<dbReference type="InterPro" id="IPR007816">
    <property type="entry name" value="ResB-like_domain"/>
</dbReference>
<feature type="transmembrane region" description="Helical" evidence="7">
    <location>
        <begin position="42"/>
        <end position="60"/>
    </location>
</feature>
<proteinExistence type="predicted"/>
<organism evidence="9 10">
    <name type="scientific">Paludisphaera mucosa</name>
    <dbReference type="NCBI Taxonomy" id="3030827"/>
    <lineage>
        <taxon>Bacteria</taxon>
        <taxon>Pseudomonadati</taxon>
        <taxon>Planctomycetota</taxon>
        <taxon>Planctomycetia</taxon>
        <taxon>Isosphaerales</taxon>
        <taxon>Isosphaeraceae</taxon>
        <taxon>Paludisphaera</taxon>
    </lineage>
</organism>
<name>A0ABT6F539_9BACT</name>
<reference evidence="9 10" key="1">
    <citation type="submission" date="2023-03" db="EMBL/GenBank/DDBJ databases">
        <title>Paludisphaera mucosa sp. nov. a novel planctomycete from northern fen.</title>
        <authorList>
            <person name="Ivanova A."/>
        </authorList>
    </citation>
    <scope>NUCLEOTIDE SEQUENCE [LARGE SCALE GENOMIC DNA]</scope>
    <source>
        <strain evidence="9 10">Pla2</strain>
    </source>
</reference>
<comment type="caution">
    <text evidence="9">The sequence shown here is derived from an EMBL/GenBank/DDBJ whole genome shotgun (WGS) entry which is preliminary data.</text>
</comment>
<dbReference type="RefSeq" id="WP_277859056.1">
    <property type="nucleotide sequence ID" value="NZ_JARRAG010000001.1"/>
</dbReference>
<keyword evidence="4 7" id="KW-1133">Transmembrane helix</keyword>
<evidence type="ECO:0000256" key="3">
    <source>
        <dbReference type="ARBA" id="ARBA00022748"/>
    </source>
</evidence>
<evidence type="ECO:0000259" key="8">
    <source>
        <dbReference type="Pfam" id="PF05140"/>
    </source>
</evidence>
<dbReference type="InterPro" id="IPR023494">
    <property type="entry name" value="Cyt_c_bgen_Ccs1/CcsB/ResB"/>
</dbReference>